<name>A0A521DJ00_9FLAO</name>
<keyword evidence="7" id="KW-1185">Reference proteome</keyword>
<proteinExistence type="inferred from homology"/>
<dbReference type="RefSeq" id="WP_111378372.1">
    <property type="nucleotide sequence ID" value="NZ_CP043612.1"/>
</dbReference>
<gene>
    <name evidence="6" type="ORF">SAMN06265220_10392</name>
</gene>
<keyword evidence="4" id="KW-1133">Transmembrane helix</keyword>
<feature type="domain" description="Glycosyltransferase 2-like" evidence="5">
    <location>
        <begin position="7"/>
        <end position="125"/>
    </location>
</feature>
<dbReference type="Pfam" id="PF00535">
    <property type="entry name" value="Glycos_transf_2"/>
    <property type="match status" value="1"/>
</dbReference>
<evidence type="ECO:0000256" key="4">
    <source>
        <dbReference type="SAM" id="Phobius"/>
    </source>
</evidence>
<comment type="similarity">
    <text evidence="1">Belongs to the glycosyltransferase 2 family.</text>
</comment>
<evidence type="ECO:0000313" key="6">
    <source>
        <dbReference type="EMBL" id="SMO71693.1"/>
    </source>
</evidence>
<reference evidence="6 7" key="1">
    <citation type="submission" date="2017-05" db="EMBL/GenBank/DDBJ databases">
        <authorList>
            <person name="Varghese N."/>
            <person name="Submissions S."/>
        </authorList>
    </citation>
    <scope>NUCLEOTIDE SEQUENCE [LARGE SCALE GENOMIC DNA]</scope>
    <source>
        <strain evidence="6 7">DSM 29982</strain>
    </source>
</reference>
<organism evidence="6 7">
    <name type="scientific">Flavobacterium nitrogenifigens</name>
    <dbReference type="NCBI Taxonomy" id="1617283"/>
    <lineage>
        <taxon>Bacteria</taxon>
        <taxon>Pseudomonadati</taxon>
        <taxon>Bacteroidota</taxon>
        <taxon>Flavobacteriia</taxon>
        <taxon>Flavobacteriales</taxon>
        <taxon>Flavobacteriaceae</taxon>
        <taxon>Flavobacterium</taxon>
    </lineage>
</organism>
<feature type="transmembrane region" description="Helical" evidence="4">
    <location>
        <begin position="152"/>
        <end position="174"/>
    </location>
</feature>
<keyword evidence="4" id="KW-0472">Membrane</keyword>
<protein>
    <submittedName>
        <fullName evidence="6">Glycosyltransferase, GT2 family</fullName>
    </submittedName>
</protein>
<keyword evidence="2" id="KW-0328">Glycosyltransferase</keyword>
<dbReference type="PANTHER" id="PTHR43179">
    <property type="entry name" value="RHAMNOSYLTRANSFERASE WBBL"/>
    <property type="match status" value="1"/>
</dbReference>
<dbReference type="InterPro" id="IPR001173">
    <property type="entry name" value="Glyco_trans_2-like"/>
</dbReference>
<dbReference type="Proteomes" id="UP000319267">
    <property type="component" value="Unassembled WGS sequence"/>
</dbReference>
<evidence type="ECO:0000256" key="1">
    <source>
        <dbReference type="ARBA" id="ARBA00006739"/>
    </source>
</evidence>
<accession>A0A521DJ00</accession>
<evidence type="ECO:0000256" key="3">
    <source>
        <dbReference type="ARBA" id="ARBA00022679"/>
    </source>
</evidence>
<dbReference type="GO" id="GO:0016757">
    <property type="term" value="F:glycosyltransferase activity"/>
    <property type="evidence" value="ECO:0007669"/>
    <property type="project" value="UniProtKB-KW"/>
</dbReference>
<dbReference type="OrthoDB" id="9771846at2"/>
<dbReference type="EMBL" id="FXTQ01000003">
    <property type="protein sequence ID" value="SMO71693.1"/>
    <property type="molecule type" value="Genomic_DNA"/>
</dbReference>
<dbReference type="Gene3D" id="3.90.550.10">
    <property type="entry name" value="Spore Coat Polysaccharide Biosynthesis Protein SpsA, Chain A"/>
    <property type="match status" value="1"/>
</dbReference>
<dbReference type="SUPFAM" id="SSF53448">
    <property type="entry name" value="Nucleotide-diphospho-sugar transferases"/>
    <property type="match status" value="1"/>
</dbReference>
<sequence length="290" mass="34097">MKKINYIILHYQVIADTIECVESIIKLQDKDIEQKIIIVDNCSPNKSGEVLKEKYADSLNVIVILSETNLGFAKGNNLGCNFAIDNYEPDFLVVLNNDIIINQKDFENKIIDLKISHNFDVLGPDIISLIDNLHQNPVDFAIVTKKAIIKEFLLLVFLLLLSFINLDQKFVFFWNEKKYKNRIAFSEYKNDVFRKNIKVHGAAVIFSKSYFKKFKDVFFDKTFMFLEEDILYHRIRRNSMKVIYSNKINVFHKEDSATNSVFKKATAKRRFIYKNTIKSLYEYFRAYNTL</sequence>
<keyword evidence="4" id="KW-0812">Transmembrane</keyword>
<evidence type="ECO:0000256" key="2">
    <source>
        <dbReference type="ARBA" id="ARBA00022676"/>
    </source>
</evidence>
<dbReference type="InterPro" id="IPR029044">
    <property type="entry name" value="Nucleotide-diphossugar_trans"/>
</dbReference>
<evidence type="ECO:0000259" key="5">
    <source>
        <dbReference type="Pfam" id="PF00535"/>
    </source>
</evidence>
<keyword evidence="3 6" id="KW-0808">Transferase</keyword>
<evidence type="ECO:0000313" key="7">
    <source>
        <dbReference type="Proteomes" id="UP000319267"/>
    </source>
</evidence>
<dbReference type="PANTHER" id="PTHR43179:SF12">
    <property type="entry name" value="GALACTOFURANOSYLTRANSFERASE GLFT2"/>
    <property type="match status" value="1"/>
</dbReference>
<dbReference type="AlphaFoldDB" id="A0A521DJ00"/>